<dbReference type="GO" id="GO:0071013">
    <property type="term" value="C:catalytic step 2 spliceosome"/>
    <property type="evidence" value="ECO:0007669"/>
    <property type="project" value="TreeGrafter"/>
</dbReference>
<proteinExistence type="predicted"/>
<evidence type="ECO:0000313" key="4">
    <source>
        <dbReference type="EMBL" id="PWU99735.1"/>
    </source>
</evidence>
<dbReference type="PANTHER" id="PTHR45880:SF1">
    <property type="entry name" value="RNA-BINDING MOTIF PROTEIN, X-LINKED 2"/>
    <property type="match status" value="1"/>
</dbReference>
<dbReference type="AlphaFoldDB" id="A0A2V2VTL7"/>
<dbReference type="VEuPathDB" id="TriTrypDB:TCDM_14456"/>
<dbReference type="SUPFAM" id="SSF54928">
    <property type="entry name" value="RNA-binding domain, RBD"/>
    <property type="match status" value="1"/>
</dbReference>
<dbReference type="InterPro" id="IPR012677">
    <property type="entry name" value="Nucleotide-bd_a/b_plait_sf"/>
</dbReference>
<evidence type="ECO:0000313" key="5">
    <source>
        <dbReference type="Proteomes" id="UP000246121"/>
    </source>
</evidence>
<dbReference type="GO" id="GO:0005686">
    <property type="term" value="C:U2 snRNP"/>
    <property type="evidence" value="ECO:0007669"/>
    <property type="project" value="TreeGrafter"/>
</dbReference>
<evidence type="ECO:0000256" key="2">
    <source>
        <dbReference type="PROSITE-ProRule" id="PRU00176"/>
    </source>
</evidence>
<accession>A0A2V2VTL7</accession>
<dbReference type="VEuPathDB" id="TriTrypDB:BCY84_13402"/>
<keyword evidence="1 2" id="KW-0694">RNA-binding</keyword>
<sequence length="156" mass="17217">MHQRGIQRYKNGKSGAYTEEYHKLLDKSAWIVVRRLEHADAKSAVSLSEGDVATVFSQFGNVVDVRFLRHRRTGRFLGTAFVKFEDYRSAILAADEMNSNHESGKEVRLTAAGGADARGIEVERCDEAEVVAAPGDGESYMAWIASLGIGEKTLTH</sequence>
<dbReference type="Gene3D" id="3.30.70.330">
    <property type="match status" value="1"/>
</dbReference>
<dbReference type="VEuPathDB" id="TriTrypDB:TcCLB.508213.20"/>
<organism evidence="4 5">
    <name type="scientific">Trypanosoma cruzi</name>
    <dbReference type="NCBI Taxonomy" id="5693"/>
    <lineage>
        <taxon>Eukaryota</taxon>
        <taxon>Discoba</taxon>
        <taxon>Euglenozoa</taxon>
        <taxon>Kinetoplastea</taxon>
        <taxon>Metakinetoplastina</taxon>
        <taxon>Trypanosomatida</taxon>
        <taxon>Trypanosomatidae</taxon>
        <taxon>Trypanosoma</taxon>
        <taxon>Schizotrypanum</taxon>
    </lineage>
</organism>
<dbReference type="Pfam" id="PF00076">
    <property type="entry name" value="RRM_1"/>
    <property type="match status" value="1"/>
</dbReference>
<dbReference type="VEuPathDB" id="TriTrypDB:TcCL_NonESM00815"/>
<comment type="caution">
    <text evidence="4">The sequence shown here is derived from an EMBL/GenBank/DDBJ whole genome shotgun (WGS) entry which is preliminary data.</text>
</comment>
<dbReference type="GO" id="GO:0071011">
    <property type="term" value="C:precatalytic spliceosome"/>
    <property type="evidence" value="ECO:0007669"/>
    <property type="project" value="TreeGrafter"/>
</dbReference>
<dbReference type="GO" id="GO:0000398">
    <property type="term" value="P:mRNA splicing, via spliceosome"/>
    <property type="evidence" value="ECO:0007669"/>
    <property type="project" value="TreeGrafter"/>
</dbReference>
<dbReference type="VEuPathDB" id="TriTrypDB:TcBrA4_0106740"/>
<dbReference type="PROSITE" id="PS50102">
    <property type="entry name" value="RRM"/>
    <property type="match status" value="1"/>
</dbReference>
<gene>
    <name evidence="4" type="ORF">C4B63_8g492</name>
</gene>
<dbReference type="GO" id="GO:0003723">
    <property type="term" value="F:RNA binding"/>
    <property type="evidence" value="ECO:0007669"/>
    <property type="project" value="UniProtKB-UniRule"/>
</dbReference>
<dbReference type="VEuPathDB" id="TriTrypDB:TcCLB.507515.60"/>
<dbReference type="PANTHER" id="PTHR45880">
    <property type="entry name" value="RNA-BINDING MOTIF PROTEIN, X-LINKED 2"/>
    <property type="match status" value="1"/>
</dbReference>
<dbReference type="InterPro" id="IPR035979">
    <property type="entry name" value="RBD_domain_sf"/>
</dbReference>
<dbReference type="VEuPathDB" id="TriTrypDB:C4B63_8g492"/>
<evidence type="ECO:0000259" key="3">
    <source>
        <dbReference type="PROSITE" id="PS50102"/>
    </source>
</evidence>
<name>A0A2V2VTL7_TRYCR</name>
<dbReference type="InterPro" id="IPR051847">
    <property type="entry name" value="RNA_proc/Spliceosome_comp"/>
</dbReference>
<reference evidence="4 5" key="1">
    <citation type="journal article" date="2018" name="Microb. Genom.">
        <title>Expanding an expanded genome: long-read sequencing of Trypanosoma cruzi.</title>
        <authorList>
            <person name="Berna L."/>
            <person name="Rodriguez M."/>
            <person name="Chiribao M.L."/>
            <person name="Parodi-Talice A."/>
            <person name="Pita S."/>
            <person name="Rijo G."/>
            <person name="Alvarez-Valin F."/>
            <person name="Robello C."/>
        </authorList>
    </citation>
    <scope>NUCLEOTIDE SEQUENCE [LARGE SCALE GENOMIC DNA]</scope>
    <source>
        <strain evidence="4 5">Dm28c</strain>
    </source>
</reference>
<evidence type="ECO:0000256" key="1">
    <source>
        <dbReference type="ARBA" id="ARBA00022884"/>
    </source>
</evidence>
<dbReference type="Proteomes" id="UP000246121">
    <property type="component" value="Unassembled WGS sequence"/>
</dbReference>
<protein>
    <recommendedName>
        <fullName evidence="3">RRM domain-containing protein</fullName>
    </recommendedName>
</protein>
<dbReference type="SMART" id="SM00360">
    <property type="entry name" value="RRM"/>
    <property type="match status" value="1"/>
</dbReference>
<dbReference type="VEuPathDB" id="TriTrypDB:TcG_07961"/>
<dbReference type="InterPro" id="IPR000504">
    <property type="entry name" value="RRM_dom"/>
</dbReference>
<dbReference type="EMBL" id="PRFA01000008">
    <property type="protein sequence ID" value="PWU99735.1"/>
    <property type="molecule type" value="Genomic_DNA"/>
</dbReference>
<dbReference type="VEuPathDB" id="TriTrypDB:C3747_4g709"/>
<feature type="domain" description="RRM" evidence="3">
    <location>
        <begin position="29"/>
        <end position="114"/>
    </location>
</feature>